<organism evidence="4 5">
    <name type="scientific">Diaphorobacter ruginosibacter</name>
    <dbReference type="NCBI Taxonomy" id="1715720"/>
    <lineage>
        <taxon>Bacteria</taxon>
        <taxon>Pseudomonadati</taxon>
        <taxon>Pseudomonadota</taxon>
        <taxon>Betaproteobacteria</taxon>
        <taxon>Burkholderiales</taxon>
        <taxon>Comamonadaceae</taxon>
        <taxon>Diaphorobacter</taxon>
    </lineage>
</organism>
<dbReference type="PANTHER" id="PTHR43798">
    <property type="entry name" value="MONOACYLGLYCEROL LIPASE"/>
    <property type="match status" value="1"/>
</dbReference>
<feature type="domain" description="AB hydrolase-1" evidence="1">
    <location>
        <begin position="532"/>
        <end position="645"/>
    </location>
</feature>
<gene>
    <name evidence="4" type="ORF">H9K76_01160</name>
</gene>
<evidence type="ECO:0000259" key="3">
    <source>
        <dbReference type="Pfam" id="PF07364"/>
    </source>
</evidence>
<feature type="domain" description="Microcystin LR degradation protein MlrC N-terminal" evidence="3">
    <location>
        <begin position="3"/>
        <end position="287"/>
    </location>
</feature>
<evidence type="ECO:0000313" key="4">
    <source>
        <dbReference type="EMBL" id="QNN57544.1"/>
    </source>
</evidence>
<dbReference type="SUPFAM" id="SSF53474">
    <property type="entry name" value="alpha/beta-Hydrolases"/>
    <property type="match status" value="1"/>
</dbReference>
<protein>
    <submittedName>
        <fullName evidence="4">Alpha/beta fold hydrolase</fullName>
    </submittedName>
</protein>
<dbReference type="Gene3D" id="3.40.50.1820">
    <property type="entry name" value="alpha/beta hydrolase"/>
    <property type="match status" value="1"/>
</dbReference>
<dbReference type="InterPro" id="IPR000073">
    <property type="entry name" value="AB_hydrolase_1"/>
</dbReference>
<sequence length="797" mass="85621">MKFFTAFLATETNTFVSVPTGRGSFEEYGIYHGDASTRAARGYGVFPLRLREMLAAEGHQMVESLLAFAQPLGRTVRSVYEELRDEILDDLRRAGKIDGVILALHGAMVADGYDDCEGDLISRVRAIVGPEVPIGVELDLHCHYTRLMHESSDVIVAYKEYPHTDSMARMMELARIVVDAAEGSVKPVMAVHDCRMVGLWHTTREPMAGFVRRMIEAEKIPGVLSVSLGHGFPWGDVPEAGAKLWVVTDNNPALAATVAQQLGKEFWALREAIGAPVMALEQALAQASQVQGGPVTLADVADNAGGGATSDNTYILRNLIDKGIGSVAIGAFWDLGAVQLCSDAGVGATFELRLGGKCGPASGDPVDLTVTVMGVRHDYTQSGLESEGGVRTPLGTSAWVRAANGVDIVIISRRSQTFSPDLFTGLGIDLASKQLIVVKSAQHFHAAFAPISKKVLYVSIPGAKSYDFANLPYRARDLNYWPRLEAPDFTEGGPAMTHTPTRAAGEFHTIDGIRLHLQRSGPMAGTTGLPTVVIEAGAGTGQALYGRLQHELARKYSVVSYDRPGLGWSERDSAGPIDAVRNARRLHALLEAAGITGPIVLVGHSLGGMLSRVYAGLYPDQVAGVMMLDSSHPDQSWELVASTQALLEAERQKRIQFQTQGTTPAELAMIQAMFGDLPQVIEQMVATYRPEVIDAVLDELRGLGNVARQTAASPALGDRPMAVLWVATPVPAGAPDALRETQEKWPGFQKDLAALSSRSHIEQIPEATHMSIVVMPQFVARIVSVLDAMLDRSVAAA</sequence>
<dbReference type="PRINTS" id="PR00111">
    <property type="entry name" value="ABHYDROLASE"/>
</dbReference>
<feature type="domain" description="Microcystin LR degradation protein MlrC C-terminal" evidence="2">
    <location>
        <begin position="297"/>
        <end position="474"/>
    </location>
</feature>
<keyword evidence="4" id="KW-0378">Hydrolase</keyword>
<proteinExistence type="predicted"/>
<dbReference type="RefSeq" id="WP_187597792.1">
    <property type="nucleotide sequence ID" value="NZ_CP060714.1"/>
</dbReference>
<dbReference type="GO" id="GO:0046464">
    <property type="term" value="P:acylglycerol catabolic process"/>
    <property type="evidence" value="ECO:0007669"/>
    <property type="project" value="TreeGrafter"/>
</dbReference>
<dbReference type="InterPro" id="IPR015995">
    <property type="entry name" value="MlrC_N"/>
</dbReference>
<dbReference type="Pfam" id="PF07171">
    <property type="entry name" value="MlrC_C"/>
    <property type="match status" value="1"/>
</dbReference>
<dbReference type="Pfam" id="PF07364">
    <property type="entry name" value="DUF1485"/>
    <property type="match status" value="1"/>
</dbReference>
<dbReference type="AlphaFoldDB" id="A0A7G9RPL9"/>
<evidence type="ECO:0000259" key="2">
    <source>
        <dbReference type="Pfam" id="PF07171"/>
    </source>
</evidence>
<accession>A0A7G9RPL9</accession>
<dbReference type="EMBL" id="CP060714">
    <property type="protein sequence ID" value="QNN57544.1"/>
    <property type="molecule type" value="Genomic_DNA"/>
</dbReference>
<dbReference type="Proteomes" id="UP000515811">
    <property type="component" value="Chromosome"/>
</dbReference>
<dbReference type="PANTHER" id="PTHR43798:SF5">
    <property type="entry name" value="MONOACYLGLYCEROL LIPASE ABHD6"/>
    <property type="match status" value="1"/>
</dbReference>
<evidence type="ECO:0000313" key="5">
    <source>
        <dbReference type="Proteomes" id="UP000515811"/>
    </source>
</evidence>
<dbReference type="InterPro" id="IPR050266">
    <property type="entry name" value="AB_hydrolase_sf"/>
</dbReference>
<dbReference type="InterPro" id="IPR010799">
    <property type="entry name" value="MlrC_C"/>
</dbReference>
<dbReference type="GO" id="GO:0047372">
    <property type="term" value="F:monoacylglycerol lipase activity"/>
    <property type="evidence" value="ECO:0007669"/>
    <property type="project" value="TreeGrafter"/>
</dbReference>
<evidence type="ECO:0000259" key="1">
    <source>
        <dbReference type="Pfam" id="PF00561"/>
    </source>
</evidence>
<name>A0A7G9RPL9_9BURK</name>
<dbReference type="InterPro" id="IPR029058">
    <property type="entry name" value="AB_hydrolase_fold"/>
</dbReference>
<dbReference type="KEGG" id="drg:H9K76_01160"/>
<dbReference type="GO" id="GO:0016020">
    <property type="term" value="C:membrane"/>
    <property type="evidence" value="ECO:0007669"/>
    <property type="project" value="TreeGrafter"/>
</dbReference>
<dbReference type="Pfam" id="PF00561">
    <property type="entry name" value="Abhydrolase_1"/>
    <property type="match status" value="1"/>
</dbReference>
<keyword evidence="5" id="KW-1185">Reference proteome</keyword>
<reference evidence="4 5" key="1">
    <citation type="submission" date="2020-08" db="EMBL/GenBank/DDBJ databases">
        <title>Genome sequence of Diaphorobacter ruginosibacter DSM 27467T.</title>
        <authorList>
            <person name="Hyun D.-W."/>
            <person name="Bae J.-W."/>
        </authorList>
    </citation>
    <scope>NUCLEOTIDE SEQUENCE [LARGE SCALE GENOMIC DNA]</scope>
    <source>
        <strain evidence="4 5">DSM 27467</strain>
    </source>
</reference>